<dbReference type="Pfam" id="PF02929">
    <property type="entry name" value="Bgal_small_N"/>
    <property type="match status" value="1"/>
</dbReference>
<protein>
    <recommendedName>
        <fullName evidence="5">Beta-galactosidase</fullName>
        <ecNumber evidence="4">3.2.1.23</ecNumber>
    </recommendedName>
    <alternativeName>
        <fullName evidence="9">Lactase</fullName>
    </alternativeName>
</protein>
<reference evidence="11" key="1">
    <citation type="submission" date="2020-05" db="EMBL/GenBank/DDBJ databases">
        <title>Sulfur intermediates as new biogeochemical hubs in an aquatic model microbial ecosystem.</title>
        <authorList>
            <person name="Vigneron A."/>
        </authorList>
    </citation>
    <scope>NUCLEOTIDE SEQUENCE</scope>
    <source>
        <strain evidence="11">Bin.250</strain>
    </source>
</reference>
<evidence type="ECO:0000256" key="1">
    <source>
        <dbReference type="ARBA" id="ARBA00001412"/>
    </source>
</evidence>
<feature type="non-terminal residue" evidence="11">
    <location>
        <position position="1"/>
    </location>
</feature>
<dbReference type="InterPro" id="IPR006101">
    <property type="entry name" value="Glyco_hydro_2"/>
</dbReference>
<dbReference type="Pfam" id="PF02836">
    <property type="entry name" value="Glyco_hydro_2_C"/>
    <property type="match status" value="1"/>
</dbReference>
<accession>A0A972W053</accession>
<dbReference type="PANTHER" id="PTHR46323:SF2">
    <property type="entry name" value="BETA-GALACTOSIDASE"/>
    <property type="match status" value="1"/>
</dbReference>
<dbReference type="InterPro" id="IPR017853">
    <property type="entry name" value="GH"/>
</dbReference>
<keyword evidence="7" id="KW-0915">Sodium</keyword>
<dbReference type="Pfam" id="PF16353">
    <property type="entry name" value="LacZ_4"/>
    <property type="match status" value="1"/>
</dbReference>
<comment type="caution">
    <text evidence="11">The sequence shown here is derived from an EMBL/GenBank/DDBJ whole genome shotgun (WGS) entry which is preliminary data.</text>
</comment>
<dbReference type="EC" id="3.2.1.23" evidence="4"/>
<sequence>ELLINGQAVLIRGVNRHDHCDITGKVMTESHWRQDIETMKRHNINAVRTSHYPNDSRFYELCDEYGLYVVDEANLESHHHYAQLGTDPFWANAFLNRVTRMVERDKNHPSIIVWSMGNETGFGANHAAMAAWVREYDPTRPIHNENAICEQGVRSMWNENAHGTDLICPMYPSVADIIAHAESSQDPRPLIMCEYAHAMGNSGGNLQEYWDAIETHQGLQGGFIWEWLDHGLRETANGIPYWAYGGDFGESRHDLNFVCDGLCWPDRTPHSSLLEYKRVIQPVAVSQRGRQTFRVSNKNYFTDLSIYRISWQLLLNGLPIQSRRVAVLKTAAQSYTDLHIKLDKPTLSAGDELSIIFTTQLAADTAWAPQGHEVAVSQILLGQRKQKRPRLLPEITIKRQGKQQTVTLGDHQWVFDASGLISWQQNASVMLLEGPRLNIWRAPLDNDGIKGWAGQDNKALGRWLKAGIDRPVISHKPIKVSKIDGAMTLVCEQTATMPGGNIKFRTQYQFGRDQTLLVSHEFEIAKSLPDLPRIGVRLVLPTEFEAFSWFGRGPHETYNDRQTSGTIAQHSSTVSDQYVPYILPQDHGNLTDIRWLQVGKINGQAIKVRAMTAMEASVSHYPHEILTPAYHTYEVLPQAPTWVCLDAMQRGVGGASCGPDTLEEYRVKPGRYSLAYCLSVNDEADFNRPGKPAAPK</sequence>
<dbReference type="AlphaFoldDB" id="A0A972W053"/>
<evidence type="ECO:0000256" key="7">
    <source>
        <dbReference type="ARBA" id="ARBA00023053"/>
    </source>
</evidence>
<dbReference type="InterPro" id="IPR032312">
    <property type="entry name" value="LacZ_4"/>
</dbReference>
<dbReference type="InterPro" id="IPR036156">
    <property type="entry name" value="Beta-gal/glucu_dom_sf"/>
</dbReference>
<dbReference type="SUPFAM" id="SSF49303">
    <property type="entry name" value="beta-Galactosidase/glucuronidase domain"/>
    <property type="match status" value="1"/>
</dbReference>
<dbReference type="PANTHER" id="PTHR46323">
    <property type="entry name" value="BETA-GALACTOSIDASE"/>
    <property type="match status" value="1"/>
</dbReference>
<comment type="catalytic activity">
    <reaction evidence="1">
        <text>Hydrolysis of terminal non-reducing beta-D-galactose residues in beta-D-galactosides.</text>
        <dbReference type="EC" id="3.2.1.23"/>
    </reaction>
</comment>
<evidence type="ECO:0000256" key="8">
    <source>
        <dbReference type="ARBA" id="ARBA00023295"/>
    </source>
</evidence>
<evidence type="ECO:0000256" key="6">
    <source>
        <dbReference type="ARBA" id="ARBA00022801"/>
    </source>
</evidence>
<evidence type="ECO:0000256" key="5">
    <source>
        <dbReference type="ARBA" id="ARBA00013303"/>
    </source>
</evidence>
<dbReference type="Gene3D" id="2.60.40.10">
    <property type="entry name" value="Immunoglobulins"/>
    <property type="match status" value="1"/>
</dbReference>
<evidence type="ECO:0000259" key="10">
    <source>
        <dbReference type="SMART" id="SM01038"/>
    </source>
</evidence>
<keyword evidence="6" id="KW-0378">Hydrolase</keyword>
<name>A0A972W053_9GAMM</name>
<comment type="similarity">
    <text evidence="3">Belongs to the glycosyl hydrolase 2 family.</text>
</comment>
<feature type="domain" description="Beta galactosidase small chain/" evidence="10">
    <location>
        <begin position="405"/>
        <end position="679"/>
    </location>
</feature>
<proteinExistence type="inferred from homology"/>
<keyword evidence="8" id="KW-0326">Glycosidase</keyword>
<dbReference type="InterPro" id="IPR023230">
    <property type="entry name" value="Glyco_hydro_2_CS"/>
</dbReference>
<evidence type="ECO:0000256" key="3">
    <source>
        <dbReference type="ARBA" id="ARBA00007401"/>
    </source>
</evidence>
<dbReference type="GO" id="GO:0009341">
    <property type="term" value="C:beta-galactosidase complex"/>
    <property type="evidence" value="ECO:0007669"/>
    <property type="project" value="InterPro"/>
</dbReference>
<dbReference type="Proteomes" id="UP000754644">
    <property type="component" value="Unassembled WGS sequence"/>
</dbReference>
<evidence type="ECO:0000256" key="2">
    <source>
        <dbReference type="ARBA" id="ARBA00001959"/>
    </source>
</evidence>
<dbReference type="InterPro" id="IPR050347">
    <property type="entry name" value="Bact_Beta-galactosidase"/>
</dbReference>
<dbReference type="InterPro" id="IPR013783">
    <property type="entry name" value="Ig-like_fold"/>
</dbReference>
<dbReference type="GO" id="GO:0004565">
    <property type="term" value="F:beta-galactosidase activity"/>
    <property type="evidence" value="ECO:0007669"/>
    <property type="project" value="UniProtKB-EC"/>
</dbReference>
<evidence type="ECO:0000256" key="9">
    <source>
        <dbReference type="ARBA" id="ARBA00032230"/>
    </source>
</evidence>
<dbReference type="Gene3D" id="3.20.20.80">
    <property type="entry name" value="Glycosidases"/>
    <property type="match status" value="1"/>
</dbReference>
<dbReference type="EMBL" id="JABMOJ010000418">
    <property type="protein sequence ID" value="NQV65887.1"/>
    <property type="molecule type" value="Genomic_DNA"/>
</dbReference>
<dbReference type="InterPro" id="IPR004199">
    <property type="entry name" value="B-gal_small/dom_5"/>
</dbReference>
<evidence type="ECO:0000313" key="11">
    <source>
        <dbReference type="EMBL" id="NQV65887.1"/>
    </source>
</evidence>
<dbReference type="Gene3D" id="2.70.98.10">
    <property type="match status" value="1"/>
</dbReference>
<dbReference type="SUPFAM" id="SSF51445">
    <property type="entry name" value="(Trans)glycosidases"/>
    <property type="match status" value="1"/>
</dbReference>
<dbReference type="FunFam" id="3.20.20.80:FF:000018">
    <property type="entry name" value="Beta-galactosidase"/>
    <property type="match status" value="1"/>
</dbReference>
<evidence type="ECO:0000256" key="4">
    <source>
        <dbReference type="ARBA" id="ARBA00012756"/>
    </source>
</evidence>
<dbReference type="PRINTS" id="PR00132">
    <property type="entry name" value="GLHYDRLASE2"/>
</dbReference>
<dbReference type="SMART" id="SM01038">
    <property type="entry name" value="Bgal_small_N"/>
    <property type="match status" value="1"/>
</dbReference>
<dbReference type="PROSITE" id="PS00608">
    <property type="entry name" value="GLYCOSYL_HYDROL_F2_2"/>
    <property type="match status" value="1"/>
</dbReference>
<dbReference type="InterPro" id="IPR006103">
    <property type="entry name" value="Glyco_hydro_2_cat"/>
</dbReference>
<organism evidence="11 12">
    <name type="scientific">SAR86 cluster bacterium</name>
    <dbReference type="NCBI Taxonomy" id="2030880"/>
    <lineage>
        <taxon>Bacteria</taxon>
        <taxon>Pseudomonadati</taxon>
        <taxon>Pseudomonadota</taxon>
        <taxon>Gammaproteobacteria</taxon>
        <taxon>SAR86 cluster</taxon>
    </lineage>
</organism>
<evidence type="ECO:0000313" key="12">
    <source>
        <dbReference type="Proteomes" id="UP000754644"/>
    </source>
</evidence>
<dbReference type="GO" id="GO:0030246">
    <property type="term" value="F:carbohydrate binding"/>
    <property type="evidence" value="ECO:0007669"/>
    <property type="project" value="InterPro"/>
</dbReference>
<dbReference type="GO" id="GO:0005990">
    <property type="term" value="P:lactose catabolic process"/>
    <property type="evidence" value="ECO:0007669"/>
    <property type="project" value="TreeGrafter"/>
</dbReference>
<dbReference type="InterPro" id="IPR011013">
    <property type="entry name" value="Gal_mutarotase_sf_dom"/>
</dbReference>
<comment type="cofactor">
    <cofactor evidence="2">
        <name>Na(+)</name>
        <dbReference type="ChEBI" id="CHEBI:29101"/>
    </cofactor>
</comment>
<dbReference type="SUPFAM" id="SSF74650">
    <property type="entry name" value="Galactose mutarotase-like"/>
    <property type="match status" value="1"/>
</dbReference>
<gene>
    <name evidence="11" type="ORF">HQ497_11040</name>
</gene>
<dbReference type="InterPro" id="IPR023232">
    <property type="entry name" value="Glyco_hydro_2_AS"/>
</dbReference>
<dbReference type="InterPro" id="IPR014718">
    <property type="entry name" value="GH-type_carb-bd"/>
</dbReference>
<dbReference type="PROSITE" id="PS00719">
    <property type="entry name" value="GLYCOSYL_HYDROL_F2_1"/>
    <property type="match status" value="1"/>
</dbReference>